<comment type="caution">
    <text evidence="2">The sequence shown here is derived from an EMBL/GenBank/DDBJ whole genome shotgun (WGS) entry which is preliminary data.</text>
</comment>
<sequence length="196" mass="22102">MEVSYLSASKQFPSTNKLIPLTPFDDSGIIRVGGRLKNSILPDSQKHPILLPKIDHVVNLIITDYHLKLHAGPQLLQAALREKFWILSARDAVRRVVRRCNPCFRNRPRFTEQIMGDLLESRVCPSSVFQRTGIDFAGPFLIRSSKGRGSRSTKCYICVFVYLATKAVHLEVVRDLTSKAFIVCLKKLVACRGKPP</sequence>
<name>A0A8X6XI28_9ARAC</name>
<dbReference type="InterPro" id="IPR036397">
    <property type="entry name" value="RNaseH_sf"/>
</dbReference>
<gene>
    <name evidence="2" type="primary">AVEN_164468_1</name>
    <name evidence="2" type="ORF">TNIN_280331</name>
</gene>
<evidence type="ECO:0000259" key="1">
    <source>
        <dbReference type="Pfam" id="PF17921"/>
    </source>
</evidence>
<dbReference type="InterPro" id="IPR012337">
    <property type="entry name" value="RNaseH-like_sf"/>
</dbReference>
<dbReference type="PANTHER" id="PTHR47331">
    <property type="entry name" value="PHD-TYPE DOMAIN-CONTAINING PROTEIN"/>
    <property type="match status" value="1"/>
</dbReference>
<organism evidence="2 3">
    <name type="scientific">Trichonephila inaurata madagascariensis</name>
    <dbReference type="NCBI Taxonomy" id="2747483"/>
    <lineage>
        <taxon>Eukaryota</taxon>
        <taxon>Metazoa</taxon>
        <taxon>Ecdysozoa</taxon>
        <taxon>Arthropoda</taxon>
        <taxon>Chelicerata</taxon>
        <taxon>Arachnida</taxon>
        <taxon>Araneae</taxon>
        <taxon>Araneomorphae</taxon>
        <taxon>Entelegynae</taxon>
        <taxon>Araneoidea</taxon>
        <taxon>Nephilidae</taxon>
        <taxon>Trichonephila</taxon>
        <taxon>Trichonephila inaurata</taxon>
    </lineage>
</organism>
<dbReference type="InterPro" id="IPR041588">
    <property type="entry name" value="Integrase_H2C2"/>
</dbReference>
<feature type="domain" description="Integrase zinc-binding" evidence="1">
    <location>
        <begin position="58"/>
        <end position="109"/>
    </location>
</feature>
<dbReference type="SUPFAM" id="SSF53098">
    <property type="entry name" value="Ribonuclease H-like"/>
    <property type="match status" value="1"/>
</dbReference>
<dbReference type="Pfam" id="PF17921">
    <property type="entry name" value="Integrase_H2C2"/>
    <property type="match status" value="1"/>
</dbReference>
<dbReference type="EMBL" id="BMAV01009794">
    <property type="protein sequence ID" value="GFY54262.1"/>
    <property type="molecule type" value="Genomic_DNA"/>
</dbReference>
<dbReference type="GO" id="GO:0003676">
    <property type="term" value="F:nucleic acid binding"/>
    <property type="evidence" value="ECO:0007669"/>
    <property type="project" value="InterPro"/>
</dbReference>
<evidence type="ECO:0000313" key="3">
    <source>
        <dbReference type="Proteomes" id="UP000886998"/>
    </source>
</evidence>
<dbReference type="Proteomes" id="UP000886998">
    <property type="component" value="Unassembled WGS sequence"/>
</dbReference>
<dbReference type="Gene3D" id="3.30.420.10">
    <property type="entry name" value="Ribonuclease H-like superfamily/Ribonuclease H"/>
    <property type="match status" value="1"/>
</dbReference>
<reference evidence="2" key="1">
    <citation type="submission" date="2020-08" db="EMBL/GenBank/DDBJ databases">
        <title>Multicomponent nature underlies the extraordinary mechanical properties of spider dragline silk.</title>
        <authorList>
            <person name="Kono N."/>
            <person name="Nakamura H."/>
            <person name="Mori M."/>
            <person name="Yoshida Y."/>
            <person name="Ohtoshi R."/>
            <person name="Malay A.D."/>
            <person name="Moran D.A.P."/>
            <person name="Tomita M."/>
            <person name="Numata K."/>
            <person name="Arakawa K."/>
        </authorList>
    </citation>
    <scope>NUCLEOTIDE SEQUENCE</scope>
</reference>
<evidence type="ECO:0000313" key="2">
    <source>
        <dbReference type="EMBL" id="GFY54262.1"/>
    </source>
</evidence>
<dbReference type="OrthoDB" id="6434642at2759"/>
<accession>A0A8X6XI28</accession>
<dbReference type="Gene3D" id="1.10.340.70">
    <property type="match status" value="1"/>
</dbReference>
<keyword evidence="3" id="KW-1185">Reference proteome</keyword>
<protein>
    <submittedName>
        <fullName evidence="2">Integrase catalytic domain-containing protein</fullName>
    </submittedName>
</protein>
<proteinExistence type="predicted"/>
<dbReference type="AlphaFoldDB" id="A0A8X6XI28"/>